<dbReference type="KEGG" id="ahe:Arch_1440"/>
<dbReference type="GO" id="GO:0015421">
    <property type="term" value="F:ABC-type oligopeptide transporter activity"/>
    <property type="evidence" value="ECO:0007669"/>
    <property type="project" value="TreeGrafter"/>
</dbReference>
<dbReference type="EMBL" id="CP002045">
    <property type="protein sequence ID" value="ADH93142.1"/>
    <property type="molecule type" value="Genomic_DNA"/>
</dbReference>
<dbReference type="Gene3D" id="3.40.50.300">
    <property type="entry name" value="P-loop containing nucleotide triphosphate hydrolases"/>
    <property type="match status" value="1"/>
</dbReference>
<dbReference type="PROSITE" id="PS50893">
    <property type="entry name" value="ABC_TRANSPORTER_2"/>
    <property type="match status" value="1"/>
</dbReference>
<feature type="domain" description="ABC transporter" evidence="6">
    <location>
        <begin position="304"/>
        <end position="648"/>
    </location>
</feature>
<dbReference type="PANTHER" id="PTHR43394">
    <property type="entry name" value="ATP-DEPENDENT PERMEASE MDL1, MITOCHONDRIAL"/>
    <property type="match status" value="1"/>
</dbReference>
<dbReference type="SUPFAM" id="SSF90123">
    <property type="entry name" value="ABC transporter transmembrane region"/>
    <property type="match status" value="1"/>
</dbReference>
<keyword evidence="4 5" id="KW-0472">Membrane</keyword>
<feature type="transmembrane region" description="Helical" evidence="5">
    <location>
        <begin position="114"/>
        <end position="142"/>
    </location>
</feature>
<organism evidence="8 9">
    <name type="scientific">Arcanobacterium haemolyticum (strain ATCC 9345 / DSM 20595 / CCM 5947 / CCUG 17215 / LMG 16163 / NBRC 15585 / NCTC 8452 / 11018)</name>
    <dbReference type="NCBI Taxonomy" id="644284"/>
    <lineage>
        <taxon>Bacteria</taxon>
        <taxon>Bacillati</taxon>
        <taxon>Actinomycetota</taxon>
        <taxon>Actinomycetes</taxon>
        <taxon>Actinomycetales</taxon>
        <taxon>Actinomycetaceae</taxon>
        <taxon>Arcanobacterium</taxon>
    </lineage>
</organism>
<dbReference type="GO" id="GO:0016887">
    <property type="term" value="F:ATP hydrolysis activity"/>
    <property type="evidence" value="ECO:0007669"/>
    <property type="project" value="InterPro"/>
</dbReference>
<evidence type="ECO:0000259" key="6">
    <source>
        <dbReference type="PROSITE" id="PS50893"/>
    </source>
</evidence>
<dbReference type="eggNOG" id="COG1132">
    <property type="taxonomic scope" value="Bacteria"/>
</dbReference>
<evidence type="ECO:0000313" key="8">
    <source>
        <dbReference type="EMBL" id="ADH93142.1"/>
    </source>
</evidence>
<dbReference type="InterPro" id="IPR017871">
    <property type="entry name" value="ABC_transporter-like_CS"/>
</dbReference>
<dbReference type="STRING" id="644284.Arch_1440"/>
<accession>D7BKG2</accession>
<evidence type="ECO:0000256" key="5">
    <source>
        <dbReference type="SAM" id="Phobius"/>
    </source>
</evidence>
<gene>
    <name evidence="8" type="ordered locus">Arch_1440</name>
</gene>
<feature type="transmembrane region" description="Helical" evidence="5">
    <location>
        <begin position="335"/>
        <end position="356"/>
    </location>
</feature>
<evidence type="ECO:0000256" key="1">
    <source>
        <dbReference type="ARBA" id="ARBA00004651"/>
    </source>
</evidence>
<keyword evidence="9" id="KW-1185">Reference proteome</keyword>
<feature type="transmembrane region" description="Helical" evidence="5">
    <location>
        <begin position="76"/>
        <end position="102"/>
    </location>
</feature>
<dbReference type="InterPro" id="IPR036640">
    <property type="entry name" value="ABC1_TM_sf"/>
</dbReference>
<sequence length="664" mass="72175">MMKNIFTFPVSFPFRRYSTRSHLQTPDERGKRSLTDRQFEVGPHPARWPQFMTFDATPQGDPDRVIGSMVRQNWRILLAATIAFLFMFVGSALIPWALGIFLDSGLEQGLQASLIPGCLLMCFIVGVRALGSLGEPLGVVVWMRGAFAWRRDVVTHVSGMRNGGRNAIPSGEIVSAATSDSPKLGNLMYSIPSTIASLTSFAVIVVLMLKTHVMLGLVVAIGLPISVALMTLLIKPLHKRLAENREERGKLTTLASDAVVGLRVLRGVGGEGSYNERYEEQSRHVMDTGIKAALVQAVLGGLTTAVPALFSAIVISLGLWSVYAGELSYGNLVAFYGYTAYLAVPVSSATNFFQMLTDARVGARRIERILESQPLISSDREDPSVPIPDWSRARLIDDERGVVIESGCMSVIVSARPDISAGVAQRFARVDDSPIRVTWDSNDIDIRTLPVSNVRDNIVLSGAIAQLFQGRLRSNVNGRHADEPLPRPIETQMADTGDGAGVATRDHLPQPGAASERDLMRVLAIADATDIIHGFDEGLDGYVAERGRSLSGGQRQRLSLARAVATNAPILIGIEPTSAVDSHTELRISKALYNERRGKTTVIVSVSPIILHQADRVIFLDKTGHVIATGTHAELSERADYHAIVHRASEPEHESETESEEAQA</sequence>
<comment type="subcellular location">
    <subcellularLocation>
        <location evidence="1">Cell membrane</location>
        <topology evidence="1">Multi-pass membrane protein</topology>
    </subcellularLocation>
</comment>
<dbReference type="InterPro" id="IPR039421">
    <property type="entry name" value="Type_1_exporter"/>
</dbReference>
<evidence type="ECO:0000256" key="4">
    <source>
        <dbReference type="ARBA" id="ARBA00023136"/>
    </source>
</evidence>
<evidence type="ECO:0000256" key="3">
    <source>
        <dbReference type="ARBA" id="ARBA00022989"/>
    </source>
</evidence>
<dbReference type="Gene3D" id="1.20.1560.10">
    <property type="entry name" value="ABC transporter type 1, transmembrane domain"/>
    <property type="match status" value="1"/>
</dbReference>
<dbReference type="PROSITE" id="PS00211">
    <property type="entry name" value="ABC_TRANSPORTER_1"/>
    <property type="match status" value="1"/>
</dbReference>
<name>D7BKG2_ARCHD</name>
<dbReference type="InterPro" id="IPR011527">
    <property type="entry name" value="ABC1_TM_dom"/>
</dbReference>
<evidence type="ECO:0000313" key="9">
    <source>
        <dbReference type="Proteomes" id="UP000000376"/>
    </source>
</evidence>
<dbReference type="Pfam" id="PF00664">
    <property type="entry name" value="ABC_membrane"/>
    <property type="match status" value="1"/>
</dbReference>
<reference evidence="8 9" key="1">
    <citation type="journal article" date="2010" name="Stand. Genomic Sci.">
        <title>Complete genome sequence of Arcanobacterium haemolyticum type strain (11018).</title>
        <authorList>
            <person name="Yasawong M."/>
            <person name="Teshima H."/>
            <person name="Lapidus A."/>
            <person name="Nolan M."/>
            <person name="Lucas S."/>
            <person name="Glavina Del Rio T."/>
            <person name="Tice H."/>
            <person name="Cheng J."/>
            <person name="Bruce D."/>
            <person name="Detter C."/>
            <person name="Tapia R."/>
            <person name="Han C."/>
            <person name="Goodwin L."/>
            <person name="Pitluck S."/>
            <person name="Liolios K."/>
            <person name="Ivanova N."/>
            <person name="Mavromatis K."/>
            <person name="Mikhailova N."/>
            <person name="Pati A."/>
            <person name="Chen A."/>
            <person name="Palaniappan K."/>
            <person name="Land M."/>
            <person name="Hauser L."/>
            <person name="Chang Y."/>
            <person name="Jeffries C."/>
            <person name="Rohde M."/>
            <person name="Sikorski J."/>
            <person name="Pukall R."/>
            <person name="Goker M."/>
            <person name="Woyke T."/>
            <person name="Bristow J."/>
            <person name="Eisen J."/>
            <person name="Markowitz V."/>
            <person name="Hugenholtz P."/>
            <person name="Kyrpides N."/>
            <person name="Klenk H."/>
        </authorList>
    </citation>
    <scope>NUCLEOTIDE SEQUENCE [LARGE SCALE GENOMIC DNA]</scope>
    <source>
        <strain evidence="9">ATCC 9345 / DSM 20595 / CCUG 17215 / LMG 16163 / NBRC 15585 / NCTC 8452 / 11018</strain>
    </source>
</reference>
<evidence type="ECO:0000259" key="7">
    <source>
        <dbReference type="PROSITE" id="PS50929"/>
    </source>
</evidence>
<keyword evidence="3 5" id="KW-1133">Transmembrane helix</keyword>
<dbReference type="Proteomes" id="UP000000376">
    <property type="component" value="Chromosome"/>
</dbReference>
<dbReference type="SUPFAM" id="SSF52540">
    <property type="entry name" value="P-loop containing nucleoside triphosphate hydrolases"/>
    <property type="match status" value="1"/>
</dbReference>
<dbReference type="PANTHER" id="PTHR43394:SF1">
    <property type="entry name" value="ATP-BINDING CASSETTE SUB-FAMILY B MEMBER 10, MITOCHONDRIAL"/>
    <property type="match status" value="1"/>
</dbReference>
<dbReference type="PROSITE" id="PS50929">
    <property type="entry name" value="ABC_TM1F"/>
    <property type="match status" value="1"/>
</dbReference>
<dbReference type="Pfam" id="PF00005">
    <property type="entry name" value="ABC_tran"/>
    <property type="match status" value="1"/>
</dbReference>
<feature type="transmembrane region" description="Helical" evidence="5">
    <location>
        <begin position="293"/>
        <end position="323"/>
    </location>
</feature>
<dbReference type="CDD" id="cd07346">
    <property type="entry name" value="ABC_6TM_exporters"/>
    <property type="match status" value="1"/>
</dbReference>
<dbReference type="GO" id="GO:0005524">
    <property type="term" value="F:ATP binding"/>
    <property type="evidence" value="ECO:0007669"/>
    <property type="project" value="InterPro"/>
</dbReference>
<keyword evidence="2 5" id="KW-0812">Transmembrane</keyword>
<evidence type="ECO:0000256" key="2">
    <source>
        <dbReference type="ARBA" id="ARBA00022692"/>
    </source>
</evidence>
<feature type="transmembrane region" description="Helical" evidence="5">
    <location>
        <begin position="215"/>
        <end position="234"/>
    </location>
</feature>
<proteinExistence type="predicted"/>
<protein>
    <submittedName>
        <fullName evidence="8">ABC transporter transmembrane region</fullName>
    </submittedName>
</protein>
<dbReference type="OrthoDB" id="4966664at2"/>
<feature type="transmembrane region" description="Helical" evidence="5">
    <location>
        <begin position="187"/>
        <end position="209"/>
    </location>
</feature>
<dbReference type="GO" id="GO:0005886">
    <property type="term" value="C:plasma membrane"/>
    <property type="evidence" value="ECO:0007669"/>
    <property type="project" value="UniProtKB-SubCell"/>
</dbReference>
<dbReference type="AlphaFoldDB" id="D7BKG2"/>
<dbReference type="InterPro" id="IPR027417">
    <property type="entry name" value="P-loop_NTPase"/>
</dbReference>
<feature type="domain" description="ABC transmembrane type-1" evidence="7">
    <location>
        <begin position="78"/>
        <end position="358"/>
    </location>
</feature>
<dbReference type="HOGENOM" id="CLU_000604_84_3_11"/>
<dbReference type="InterPro" id="IPR003439">
    <property type="entry name" value="ABC_transporter-like_ATP-bd"/>
</dbReference>